<reference evidence="1 2" key="1">
    <citation type="submission" date="2018-12" db="EMBL/GenBank/DDBJ databases">
        <authorList>
            <person name="Yang Y."/>
        </authorList>
    </citation>
    <scope>NUCLEOTIDE SEQUENCE [LARGE SCALE GENOMIC DNA]</scope>
    <source>
        <strain evidence="1 2">GSF71</strain>
    </source>
</reference>
<keyword evidence="2" id="KW-1185">Reference proteome</keyword>
<dbReference type="Proteomes" id="UP000280346">
    <property type="component" value="Unassembled WGS sequence"/>
</dbReference>
<evidence type="ECO:0000313" key="1">
    <source>
        <dbReference type="EMBL" id="RUQ70129.1"/>
    </source>
</evidence>
<accession>A0A3S0V5U9</accession>
<dbReference type="OrthoDB" id="8402090at2"/>
<dbReference type="RefSeq" id="WP_126998879.1">
    <property type="nucleotide sequence ID" value="NZ_CP173190.1"/>
</dbReference>
<gene>
    <name evidence="1" type="ORF">EJ913_14060</name>
</gene>
<comment type="caution">
    <text evidence="1">The sequence shown here is derived from an EMBL/GenBank/DDBJ whole genome shotgun (WGS) entry which is preliminary data.</text>
</comment>
<dbReference type="AlphaFoldDB" id="A0A3S0V5U9"/>
<evidence type="ECO:0000313" key="2">
    <source>
        <dbReference type="Proteomes" id="UP000280346"/>
    </source>
</evidence>
<name>A0A3S0V5U9_9PROT</name>
<proteinExistence type="predicted"/>
<dbReference type="EMBL" id="RZIJ01000010">
    <property type="protein sequence ID" value="RUQ70129.1"/>
    <property type="molecule type" value="Genomic_DNA"/>
</dbReference>
<organism evidence="1 2">
    <name type="scientific">Azospirillum doebereinerae</name>
    <dbReference type="NCBI Taxonomy" id="92933"/>
    <lineage>
        <taxon>Bacteria</taxon>
        <taxon>Pseudomonadati</taxon>
        <taxon>Pseudomonadota</taxon>
        <taxon>Alphaproteobacteria</taxon>
        <taxon>Rhodospirillales</taxon>
        <taxon>Azospirillaceae</taxon>
        <taxon>Azospirillum</taxon>
    </lineage>
</organism>
<protein>
    <submittedName>
        <fullName evidence="1">Uncharacterized protein</fullName>
    </submittedName>
</protein>
<sequence>MQISGYLASVYGQFRSSGISSVQGRLDTSLEDTSKVSAADAFIKEAQKTPAQRIREELLARHKLTEDGLATMEPEQRKAIEKEIADELKRRLTGKDDRRGAAVDLTA</sequence>